<comment type="caution">
    <text evidence="2">The sequence shown here is derived from an EMBL/GenBank/DDBJ whole genome shotgun (WGS) entry which is preliminary data.</text>
</comment>
<dbReference type="Proteomes" id="UP000562027">
    <property type="component" value="Unassembled WGS sequence"/>
</dbReference>
<evidence type="ECO:0008006" key="4">
    <source>
        <dbReference type="Google" id="ProtNLM"/>
    </source>
</evidence>
<accession>A0A840LI00</accession>
<evidence type="ECO:0000313" key="2">
    <source>
        <dbReference type="EMBL" id="MBB4845828.1"/>
    </source>
</evidence>
<dbReference type="PROSITE" id="PS51257">
    <property type="entry name" value="PROKAR_LIPOPROTEIN"/>
    <property type="match status" value="1"/>
</dbReference>
<dbReference type="RefSeq" id="WP_184304111.1">
    <property type="nucleotide sequence ID" value="NZ_JACHLP010000011.1"/>
</dbReference>
<organism evidence="2 3">
    <name type="scientific">Roseateles oligotrophus</name>
    <dbReference type="NCBI Taxonomy" id="1769250"/>
    <lineage>
        <taxon>Bacteria</taxon>
        <taxon>Pseudomonadati</taxon>
        <taxon>Pseudomonadota</taxon>
        <taxon>Betaproteobacteria</taxon>
        <taxon>Burkholderiales</taxon>
        <taxon>Sphaerotilaceae</taxon>
        <taxon>Roseateles</taxon>
    </lineage>
</organism>
<sequence length="113" mass="12084">MKSILAALILAPMAMLACAQTPEATALRVECAAKNLPAAAANDSNEYSFVYRKGEYRGEKQNGKFVGCNDKQYTAYLASADPLRVMSAYPTAAGRPVVNIKPDLKAAAKAEQK</sequence>
<feature type="signal peptide" evidence="1">
    <location>
        <begin position="1"/>
        <end position="19"/>
    </location>
</feature>
<reference evidence="2 3" key="1">
    <citation type="submission" date="2020-08" db="EMBL/GenBank/DDBJ databases">
        <title>Functional genomics of gut bacteria from endangered species of beetles.</title>
        <authorList>
            <person name="Carlos-Shanley C."/>
        </authorList>
    </citation>
    <scope>NUCLEOTIDE SEQUENCE [LARGE SCALE GENOMIC DNA]</scope>
    <source>
        <strain evidence="2 3">S00239</strain>
    </source>
</reference>
<dbReference type="AlphaFoldDB" id="A0A840LI00"/>
<proteinExistence type="predicted"/>
<keyword evidence="1" id="KW-0732">Signal</keyword>
<feature type="chain" id="PRO_5032862047" description="Lipoprotein" evidence="1">
    <location>
        <begin position="20"/>
        <end position="113"/>
    </location>
</feature>
<protein>
    <recommendedName>
        <fullName evidence="4">Lipoprotein</fullName>
    </recommendedName>
</protein>
<evidence type="ECO:0000256" key="1">
    <source>
        <dbReference type="SAM" id="SignalP"/>
    </source>
</evidence>
<gene>
    <name evidence="2" type="ORF">HNP55_004380</name>
</gene>
<keyword evidence="3" id="KW-1185">Reference proteome</keyword>
<evidence type="ECO:0000313" key="3">
    <source>
        <dbReference type="Proteomes" id="UP000562027"/>
    </source>
</evidence>
<name>A0A840LI00_9BURK</name>
<dbReference type="EMBL" id="JACHLP010000011">
    <property type="protein sequence ID" value="MBB4845828.1"/>
    <property type="molecule type" value="Genomic_DNA"/>
</dbReference>